<dbReference type="InterPro" id="IPR004088">
    <property type="entry name" value="KH_dom_type_1"/>
</dbReference>
<evidence type="ECO:0000313" key="5">
    <source>
        <dbReference type="Proteomes" id="UP001412067"/>
    </source>
</evidence>
<dbReference type="PROSITE" id="PS50084">
    <property type="entry name" value="KH_TYPE_1"/>
    <property type="match status" value="1"/>
</dbReference>
<dbReference type="PANTHER" id="PTHR33604">
    <property type="entry name" value="OSJNBA0004B13.7 PROTEIN"/>
    <property type="match status" value="1"/>
</dbReference>
<dbReference type="InterPro" id="IPR004087">
    <property type="entry name" value="KH_dom"/>
</dbReference>
<accession>A0ABR2MER1</accession>
<comment type="caution">
    <text evidence="4">The sequence shown here is derived from an EMBL/GenBank/DDBJ whole genome shotgun (WGS) entry which is preliminary data.</text>
</comment>
<feature type="domain" description="K Homology" evidence="3">
    <location>
        <begin position="45"/>
        <end position="132"/>
    </location>
</feature>
<dbReference type="SUPFAM" id="SSF54791">
    <property type="entry name" value="Eukaryotic type KH-domain (KH-domain type I)"/>
    <property type="match status" value="1"/>
</dbReference>
<protein>
    <submittedName>
        <fullName evidence="4">KH domain-containing protein</fullName>
    </submittedName>
</protein>
<reference evidence="4 5" key="1">
    <citation type="journal article" date="2022" name="Nat. Plants">
        <title>Genomes of leafy and leafless Platanthera orchids illuminate the evolution of mycoheterotrophy.</title>
        <authorList>
            <person name="Li M.H."/>
            <person name="Liu K.W."/>
            <person name="Li Z."/>
            <person name="Lu H.C."/>
            <person name="Ye Q.L."/>
            <person name="Zhang D."/>
            <person name="Wang J.Y."/>
            <person name="Li Y.F."/>
            <person name="Zhong Z.M."/>
            <person name="Liu X."/>
            <person name="Yu X."/>
            <person name="Liu D.K."/>
            <person name="Tu X.D."/>
            <person name="Liu B."/>
            <person name="Hao Y."/>
            <person name="Liao X.Y."/>
            <person name="Jiang Y.T."/>
            <person name="Sun W.H."/>
            <person name="Chen J."/>
            <person name="Chen Y.Q."/>
            <person name="Ai Y."/>
            <person name="Zhai J.W."/>
            <person name="Wu S.S."/>
            <person name="Zhou Z."/>
            <person name="Hsiao Y.Y."/>
            <person name="Wu W.L."/>
            <person name="Chen Y.Y."/>
            <person name="Lin Y.F."/>
            <person name="Hsu J.L."/>
            <person name="Li C.Y."/>
            <person name="Wang Z.W."/>
            <person name="Zhao X."/>
            <person name="Zhong W.Y."/>
            <person name="Ma X.K."/>
            <person name="Ma L."/>
            <person name="Huang J."/>
            <person name="Chen G.Z."/>
            <person name="Huang M.Z."/>
            <person name="Huang L."/>
            <person name="Peng D.H."/>
            <person name="Luo Y.B."/>
            <person name="Zou S.Q."/>
            <person name="Chen S.P."/>
            <person name="Lan S."/>
            <person name="Tsai W.C."/>
            <person name="Van de Peer Y."/>
            <person name="Liu Z.J."/>
        </authorList>
    </citation>
    <scope>NUCLEOTIDE SEQUENCE [LARGE SCALE GENOMIC DNA]</scope>
    <source>
        <strain evidence="4">Lor288</strain>
    </source>
</reference>
<keyword evidence="1" id="KW-0694">RNA-binding</keyword>
<dbReference type="PANTHER" id="PTHR33604:SF1">
    <property type="entry name" value="GLYCOSYLTRANSFERASE FAMILY PROTEIN 2"/>
    <property type="match status" value="1"/>
</dbReference>
<gene>
    <name evidence="4" type="ORF">KSP40_PGU008938</name>
</gene>
<dbReference type="Pfam" id="PF00013">
    <property type="entry name" value="KH_1"/>
    <property type="match status" value="1"/>
</dbReference>
<organism evidence="4 5">
    <name type="scientific">Platanthera guangdongensis</name>
    <dbReference type="NCBI Taxonomy" id="2320717"/>
    <lineage>
        <taxon>Eukaryota</taxon>
        <taxon>Viridiplantae</taxon>
        <taxon>Streptophyta</taxon>
        <taxon>Embryophyta</taxon>
        <taxon>Tracheophyta</taxon>
        <taxon>Spermatophyta</taxon>
        <taxon>Magnoliopsida</taxon>
        <taxon>Liliopsida</taxon>
        <taxon>Asparagales</taxon>
        <taxon>Orchidaceae</taxon>
        <taxon>Orchidoideae</taxon>
        <taxon>Orchideae</taxon>
        <taxon>Orchidinae</taxon>
        <taxon>Platanthera</taxon>
    </lineage>
</organism>
<dbReference type="EMBL" id="JBBWWR010000008">
    <property type="protein sequence ID" value="KAK8962362.1"/>
    <property type="molecule type" value="Genomic_DNA"/>
</dbReference>
<sequence length="518" mass="58277">MEPIKMQCMLILMKVLEILPGKCDMVVSYLRELLSEHVYLLSRNKEQDLTCQVETMNVIGSVIGKGGKVINSIRQETHAKIKVVDPFPGAQKRVMNIYCFVKDKEQVDADDEITEPLCPAQDALLRVHTAIPNALSNTKDADEDVNEEEPSLKIIMEGYNNCKISFISLSYNFKYYGRFQMALQTESDFVYIVDDDMIPGKKMLEILAHVGSTEKYKNSVLGSIGMILPFRKKDFTFPSYRKLRTKEVGLYLPDHAYGITVDRIVQVDFLSSSWFLSSKSCQDIICGDSFHFHHWRRSASQTINNENATSKKQHNMAEGGSPTIDRPGFVSGSGVLVGHRPPEDGRHSRRQEPRGSVVGEPAVVDCHYYEKTQQRRFLARCRHVLSFAPLSGEGFVGMERSRRSRRKDGESQSPRGRATLSPRDWLHNKFSGSYRQQHPLSSGISDRIQLLSPTSIITGPTIQNNSAATCNARKLVFHTTNSSLGAIAVGLIHQNEAKAKIWVDWSTLVLSLGDTDCR</sequence>
<evidence type="ECO:0000259" key="3">
    <source>
        <dbReference type="SMART" id="SM00322"/>
    </source>
</evidence>
<feature type="compositionally biased region" description="Basic and acidic residues" evidence="2">
    <location>
        <begin position="340"/>
        <end position="353"/>
    </location>
</feature>
<proteinExistence type="predicted"/>
<dbReference type="InterPro" id="IPR036612">
    <property type="entry name" value="KH_dom_type_1_sf"/>
</dbReference>
<evidence type="ECO:0000256" key="1">
    <source>
        <dbReference type="PROSITE-ProRule" id="PRU00117"/>
    </source>
</evidence>
<evidence type="ECO:0000256" key="2">
    <source>
        <dbReference type="SAM" id="MobiDB-lite"/>
    </source>
</evidence>
<feature type="region of interest" description="Disordered" evidence="2">
    <location>
        <begin position="303"/>
        <end position="356"/>
    </location>
</feature>
<keyword evidence="5" id="KW-1185">Reference proteome</keyword>
<dbReference type="Proteomes" id="UP001412067">
    <property type="component" value="Unassembled WGS sequence"/>
</dbReference>
<dbReference type="Gene3D" id="3.30.1370.10">
    <property type="entry name" value="K Homology domain, type 1"/>
    <property type="match status" value="1"/>
</dbReference>
<feature type="region of interest" description="Disordered" evidence="2">
    <location>
        <begin position="398"/>
        <end position="422"/>
    </location>
</feature>
<dbReference type="SMART" id="SM00322">
    <property type="entry name" value="KH"/>
    <property type="match status" value="1"/>
</dbReference>
<evidence type="ECO:0000313" key="4">
    <source>
        <dbReference type="EMBL" id="KAK8962362.1"/>
    </source>
</evidence>
<name>A0ABR2MER1_9ASPA</name>